<protein>
    <submittedName>
        <fullName evidence="2">Uncharacterized protein</fullName>
    </submittedName>
</protein>
<reference evidence="2 3" key="1">
    <citation type="submission" date="2020-07" db="EMBL/GenBank/DDBJ databases">
        <title>Sequencing the genomes of 1000 actinobacteria strains.</title>
        <authorList>
            <person name="Klenk H.-P."/>
        </authorList>
    </citation>
    <scope>NUCLEOTIDE SEQUENCE [LARGE SCALE GENOMIC DNA]</scope>
    <source>
        <strain evidence="2 3">DSM 40398</strain>
    </source>
</reference>
<evidence type="ECO:0000256" key="1">
    <source>
        <dbReference type="SAM" id="MobiDB-lite"/>
    </source>
</evidence>
<feature type="region of interest" description="Disordered" evidence="1">
    <location>
        <begin position="62"/>
        <end position="201"/>
    </location>
</feature>
<accession>A0A7Y9EGQ2</accession>
<feature type="compositionally biased region" description="Basic and acidic residues" evidence="1">
    <location>
        <begin position="95"/>
        <end position="104"/>
    </location>
</feature>
<dbReference type="EMBL" id="JACCBA010000001">
    <property type="protein sequence ID" value="NYD47384.1"/>
    <property type="molecule type" value="Genomic_DNA"/>
</dbReference>
<feature type="compositionally biased region" description="Basic and acidic residues" evidence="1">
    <location>
        <begin position="136"/>
        <end position="157"/>
    </location>
</feature>
<evidence type="ECO:0000313" key="3">
    <source>
        <dbReference type="Proteomes" id="UP000529783"/>
    </source>
</evidence>
<gene>
    <name evidence="2" type="ORF">BJY14_003367</name>
</gene>
<dbReference type="Proteomes" id="UP000529783">
    <property type="component" value="Unassembled WGS sequence"/>
</dbReference>
<dbReference type="RefSeq" id="WP_179844466.1">
    <property type="nucleotide sequence ID" value="NZ_JACCBA010000001.1"/>
</dbReference>
<evidence type="ECO:0000313" key="2">
    <source>
        <dbReference type="EMBL" id="NYD47384.1"/>
    </source>
</evidence>
<comment type="caution">
    <text evidence="2">The sequence shown here is derived from an EMBL/GenBank/DDBJ whole genome shotgun (WGS) entry which is preliminary data.</text>
</comment>
<organism evidence="2 3">
    <name type="scientific">Actinomadura luteofluorescens</name>
    <dbReference type="NCBI Taxonomy" id="46163"/>
    <lineage>
        <taxon>Bacteria</taxon>
        <taxon>Bacillati</taxon>
        <taxon>Actinomycetota</taxon>
        <taxon>Actinomycetes</taxon>
        <taxon>Streptosporangiales</taxon>
        <taxon>Thermomonosporaceae</taxon>
        <taxon>Actinomadura</taxon>
    </lineage>
</organism>
<proteinExistence type="predicted"/>
<dbReference type="AlphaFoldDB" id="A0A7Y9EGQ2"/>
<keyword evidence="3" id="KW-1185">Reference proteome</keyword>
<sequence length="201" mass="21500">MLDERPLVRGEVHVLDDRVRVVGDGTGEGADPGAPRQVPDVDLPVIHAGPDRQQASVAVQVGPHRVEVGQPDGQPLHLVPGRGQRRPRLGGVGERPGRDGEPARQVRTTAAQRLRQPRDLGGRGAVTLPDDGPPLVDRDDGRADRDDQQDRQADADQRAQPPPAQRQVGGRVQEAALDQVEGQVAAAGRGPRLGAFQGRPW</sequence>
<name>A0A7Y9EGQ2_9ACTN</name>